<keyword evidence="1 4" id="KW-0479">Metal-binding</keyword>
<feature type="domain" description="RING-type" evidence="6">
    <location>
        <begin position="41"/>
        <end position="83"/>
    </location>
</feature>
<organism evidence="8 9">
    <name type="scientific">Paratrimastix pyriformis</name>
    <dbReference type="NCBI Taxonomy" id="342808"/>
    <lineage>
        <taxon>Eukaryota</taxon>
        <taxon>Metamonada</taxon>
        <taxon>Preaxostyla</taxon>
        <taxon>Paratrimastigidae</taxon>
        <taxon>Paratrimastix</taxon>
    </lineage>
</organism>
<evidence type="ECO:0000259" key="7">
    <source>
        <dbReference type="PROSITE" id="PS50145"/>
    </source>
</evidence>
<reference evidence="8" key="1">
    <citation type="journal article" date="2022" name="bioRxiv">
        <title>Genomics of Preaxostyla Flagellates Illuminates Evolutionary Transitions and the Path Towards Mitochondrial Loss.</title>
        <authorList>
            <person name="Novak L.V.F."/>
            <person name="Treitli S.C."/>
            <person name="Pyrih J."/>
            <person name="Halakuc P."/>
            <person name="Pipaliya S.V."/>
            <person name="Vacek V."/>
            <person name="Brzon O."/>
            <person name="Soukal P."/>
            <person name="Eme L."/>
            <person name="Dacks J.B."/>
            <person name="Karnkowska A."/>
            <person name="Elias M."/>
            <person name="Hampl V."/>
        </authorList>
    </citation>
    <scope>NUCLEOTIDE SEQUENCE</scope>
    <source>
        <strain evidence="8">RCP-MX</strain>
    </source>
</reference>
<dbReference type="Pfam" id="PF02176">
    <property type="entry name" value="zf-TRAF"/>
    <property type="match status" value="1"/>
</dbReference>
<feature type="domain" description="TRAF-type" evidence="7">
    <location>
        <begin position="106"/>
        <end position="152"/>
    </location>
</feature>
<proteinExistence type="predicted"/>
<evidence type="ECO:0000256" key="4">
    <source>
        <dbReference type="PROSITE-ProRule" id="PRU00207"/>
    </source>
</evidence>
<dbReference type="PANTHER" id="PTHR10131">
    <property type="entry name" value="TNF RECEPTOR ASSOCIATED FACTOR"/>
    <property type="match status" value="1"/>
</dbReference>
<comment type="caution">
    <text evidence="8">The sequence shown here is derived from an EMBL/GenBank/DDBJ whole genome shotgun (WGS) entry which is preliminary data.</text>
</comment>
<evidence type="ECO:0000256" key="1">
    <source>
        <dbReference type="ARBA" id="ARBA00022723"/>
    </source>
</evidence>
<sequence>MVQSSRGALPTRYRTALPDEGPREGFPTELFQQDVHPAMLCPICQCVMRQAVTLLCRGSHKTCETCCQKWAKQKQPVTCPCCRQEIAVPYFNRDPVFNSIIQQLRVHCPQRPCEWQGALEDLTRHQTHDCAQREVGCSHMGCSYRCPACNLQAHLEACEWHPLPCEKCGAVMPRKDHQAHLGTVCPAAEVPCPDCHRLFRRSALDAHRAQCPEAPLPCPVPGCDAQIARCRMEDHLAAGAAQHVTCLSRALLQGQAAAERDRAELRAALDQSIAAQQRLQGEVEVLKRQVAGLAPALPLAAVAPVPAPAPIPNSPAELLAHLRRTTRVLSCGAADNGAGIGFCVFDLQARVPIRVVGLALSPNFVEKPLIVSSRSASCRAPLADGWGAPLGELRPPLVMDQPMPVLFREPVSLAAGECITFRCANARYRTKPVPGNADLDLPLVVGLNSDGKRFEPRGFAGEIFYNLQD</sequence>
<keyword evidence="3 4" id="KW-0862">Zinc</keyword>
<feature type="domain" description="TRAF-type" evidence="7">
    <location>
        <begin position="206"/>
        <end position="246"/>
    </location>
</feature>
<evidence type="ECO:0000256" key="3">
    <source>
        <dbReference type="ARBA" id="ARBA00022833"/>
    </source>
</evidence>
<dbReference type="PROSITE" id="PS50145">
    <property type="entry name" value="ZF_TRAF"/>
    <property type="match status" value="3"/>
</dbReference>
<keyword evidence="2 4" id="KW-0863">Zinc-finger</keyword>
<dbReference type="Gene3D" id="3.30.40.10">
    <property type="entry name" value="Zinc/RING finger domain, C3HC4 (zinc finger)"/>
    <property type="match status" value="4"/>
</dbReference>
<dbReference type="PANTHER" id="PTHR10131:SF157">
    <property type="entry name" value="RECEPTOR-ASSOCIATED FACTOR, PUTATIVE-RELATED"/>
    <property type="match status" value="1"/>
</dbReference>
<feature type="domain" description="TRAF-type" evidence="7">
    <location>
        <begin position="153"/>
        <end position="204"/>
    </location>
</feature>
<protein>
    <submittedName>
        <fullName evidence="8">Uncharacterized protein</fullName>
    </submittedName>
</protein>
<evidence type="ECO:0000313" key="8">
    <source>
        <dbReference type="EMBL" id="KAJ4454956.1"/>
    </source>
</evidence>
<keyword evidence="9" id="KW-1185">Reference proteome</keyword>
<evidence type="ECO:0000313" key="9">
    <source>
        <dbReference type="Proteomes" id="UP001141327"/>
    </source>
</evidence>
<name>A0ABQ8U954_9EUKA</name>
<dbReference type="InterPro" id="IPR001841">
    <property type="entry name" value="Znf_RING"/>
</dbReference>
<gene>
    <name evidence="8" type="ORF">PAPYR_10200</name>
</gene>
<dbReference type="Proteomes" id="UP001141327">
    <property type="component" value="Unassembled WGS sequence"/>
</dbReference>
<evidence type="ECO:0000256" key="2">
    <source>
        <dbReference type="ARBA" id="ARBA00022771"/>
    </source>
</evidence>
<dbReference type="InterPro" id="IPR013083">
    <property type="entry name" value="Znf_RING/FYVE/PHD"/>
</dbReference>
<feature type="zinc finger region" description="TRAF-type" evidence="4">
    <location>
        <begin position="206"/>
        <end position="246"/>
    </location>
</feature>
<evidence type="ECO:0000259" key="6">
    <source>
        <dbReference type="PROSITE" id="PS50089"/>
    </source>
</evidence>
<feature type="zinc finger region" description="TRAF-type" evidence="4">
    <location>
        <begin position="153"/>
        <end position="204"/>
    </location>
</feature>
<evidence type="ECO:0000256" key="5">
    <source>
        <dbReference type="SAM" id="MobiDB-lite"/>
    </source>
</evidence>
<dbReference type="SUPFAM" id="SSF57850">
    <property type="entry name" value="RING/U-box"/>
    <property type="match status" value="1"/>
</dbReference>
<feature type="region of interest" description="Disordered" evidence="5">
    <location>
        <begin position="1"/>
        <end position="21"/>
    </location>
</feature>
<dbReference type="InterPro" id="IPR001293">
    <property type="entry name" value="Znf_TRAF"/>
</dbReference>
<dbReference type="SUPFAM" id="SSF49599">
    <property type="entry name" value="TRAF domain-like"/>
    <property type="match status" value="1"/>
</dbReference>
<accession>A0ABQ8U954</accession>
<dbReference type="PROSITE" id="PS50089">
    <property type="entry name" value="ZF_RING_2"/>
    <property type="match status" value="1"/>
</dbReference>
<dbReference type="EMBL" id="JAPMOS010000126">
    <property type="protein sequence ID" value="KAJ4454956.1"/>
    <property type="molecule type" value="Genomic_DNA"/>
</dbReference>
<feature type="zinc finger region" description="TRAF-type" evidence="4">
    <location>
        <begin position="106"/>
        <end position="152"/>
    </location>
</feature>